<evidence type="ECO:0000313" key="2">
    <source>
        <dbReference type="Proteomes" id="UP001356427"/>
    </source>
</evidence>
<name>A0AAN8KX50_9TELE</name>
<dbReference type="Proteomes" id="UP001356427">
    <property type="component" value="Unassembled WGS sequence"/>
</dbReference>
<comment type="caution">
    <text evidence="1">The sequence shown here is derived from an EMBL/GenBank/DDBJ whole genome shotgun (WGS) entry which is preliminary data.</text>
</comment>
<accession>A0AAN8KX50</accession>
<dbReference type="EMBL" id="JAGTTL010000028">
    <property type="protein sequence ID" value="KAK6299738.1"/>
    <property type="molecule type" value="Genomic_DNA"/>
</dbReference>
<dbReference type="AlphaFoldDB" id="A0AAN8KX50"/>
<gene>
    <name evidence="1" type="ORF">J4Q44_G00297710</name>
</gene>
<evidence type="ECO:0000313" key="1">
    <source>
        <dbReference type="EMBL" id="KAK6299738.1"/>
    </source>
</evidence>
<organism evidence="1 2">
    <name type="scientific">Coregonus suidteri</name>
    <dbReference type="NCBI Taxonomy" id="861788"/>
    <lineage>
        <taxon>Eukaryota</taxon>
        <taxon>Metazoa</taxon>
        <taxon>Chordata</taxon>
        <taxon>Craniata</taxon>
        <taxon>Vertebrata</taxon>
        <taxon>Euteleostomi</taxon>
        <taxon>Actinopterygii</taxon>
        <taxon>Neopterygii</taxon>
        <taxon>Teleostei</taxon>
        <taxon>Protacanthopterygii</taxon>
        <taxon>Salmoniformes</taxon>
        <taxon>Salmonidae</taxon>
        <taxon>Coregoninae</taxon>
        <taxon>Coregonus</taxon>
    </lineage>
</organism>
<keyword evidence="2" id="KW-1185">Reference proteome</keyword>
<proteinExistence type="predicted"/>
<sequence length="61" mass="7141">MYTPDFLCVCKQNLQTAEPVLPDSLLFKELGGLHSRCFQFPGHSAIFNSNERQHMLKWLFR</sequence>
<reference evidence="1 2" key="1">
    <citation type="submission" date="2021-04" db="EMBL/GenBank/DDBJ databases">
        <authorList>
            <person name="De Guttry C."/>
            <person name="Zahm M."/>
            <person name="Klopp C."/>
            <person name="Cabau C."/>
            <person name="Louis A."/>
            <person name="Berthelot C."/>
            <person name="Parey E."/>
            <person name="Roest Crollius H."/>
            <person name="Montfort J."/>
            <person name="Robinson-Rechavi M."/>
            <person name="Bucao C."/>
            <person name="Bouchez O."/>
            <person name="Gislard M."/>
            <person name="Lluch J."/>
            <person name="Milhes M."/>
            <person name="Lampietro C."/>
            <person name="Lopez Roques C."/>
            <person name="Donnadieu C."/>
            <person name="Braasch I."/>
            <person name="Desvignes T."/>
            <person name="Postlethwait J."/>
            <person name="Bobe J."/>
            <person name="Wedekind C."/>
            <person name="Guiguen Y."/>
        </authorList>
    </citation>
    <scope>NUCLEOTIDE SEQUENCE [LARGE SCALE GENOMIC DNA]</scope>
    <source>
        <strain evidence="1">Cs_M1</strain>
        <tissue evidence="1">Blood</tissue>
    </source>
</reference>
<protein>
    <submittedName>
        <fullName evidence="1">Uncharacterized protein</fullName>
    </submittedName>
</protein>